<dbReference type="GO" id="GO:0022857">
    <property type="term" value="F:transmembrane transporter activity"/>
    <property type="evidence" value="ECO:0007669"/>
    <property type="project" value="InterPro"/>
</dbReference>
<comment type="subcellular location">
    <subcellularLocation>
        <location evidence="1">Membrane</location>
        <topology evidence="1">Multi-pass membrane protein</topology>
    </subcellularLocation>
</comment>
<gene>
    <name evidence="8" type="ORF">METZ01_LOCUS120920</name>
</gene>
<feature type="transmembrane region" description="Helical" evidence="6">
    <location>
        <begin position="373"/>
        <end position="392"/>
    </location>
</feature>
<feature type="transmembrane region" description="Helical" evidence="6">
    <location>
        <begin position="91"/>
        <end position="114"/>
    </location>
</feature>
<feature type="transmembrane region" description="Helical" evidence="6">
    <location>
        <begin position="348"/>
        <end position="367"/>
    </location>
</feature>
<evidence type="ECO:0000256" key="3">
    <source>
        <dbReference type="ARBA" id="ARBA00022692"/>
    </source>
</evidence>
<dbReference type="SUPFAM" id="SSF103473">
    <property type="entry name" value="MFS general substrate transporter"/>
    <property type="match status" value="1"/>
</dbReference>
<feature type="transmembrane region" description="Helical" evidence="6">
    <location>
        <begin position="60"/>
        <end position="79"/>
    </location>
</feature>
<feature type="non-terminal residue" evidence="8">
    <location>
        <position position="447"/>
    </location>
</feature>
<accession>A0A381XTE1</accession>
<dbReference type="PANTHER" id="PTHR42718">
    <property type="entry name" value="MAJOR FACILITATOR SUPERFAMILY MULTIDRUG TRANSPORTER MFSC"/>
    <property type="match status" value="1"/>
</dbReference>
<evidence type="ECO:0000256" key="5">
    <source>
        <dbReference type="ARBA" id="ARBA00023136"/>
    </source>
</evidence>
<feature type="transmembrane region" description="Helical" evidence="6">
    <location>
        <begin position="317"/>
        <end position="336"/>
    </location>
</feature>
<dbReference type="AlphaFoldDB" id="A0A381XTE1"/>
<feature type="transmembrane region" description="Helical" evidence="6">
    <location>
        <begin position="23"/>
        <end position="48"/>
    </location>
</feature>
<dbReference type="EMBL" id="UINC01016331">
    <property type="protein sequence ID" value="SVA68066.1"/>
    <property type="molecule type" value="Genomic_DNA"/>
</dbReference>
<feature type="transmembrane region" description="Helical" evidence="6">
    <location>
        <begin position="287"/>
        <end position="311"/>
    </location>
</feature>
<dbReference type="InterPro" id="IPR011701">
    <property type="entry name" value="MFS"/>
</dbReference>
<evidence type="ECO:0000256" key="1">
    <source>
        <dbReference type="ARBA" id="ARBA00004141"/>
    </source>
</evidence>
<evidence type="ECO:0000256" key="6">
    <source>
        <dbReference type="SAM" id="Phobius"/>
    </source>
</evidence>
<evidence type="ECO:0000256" key="4">
    <source>
        <dbReference type="ARBA" id="ARBA00022989"/>
    </source>
</evidence>
<dbReference type="GO" id="GO:0016020">
    <property type="term" value="C:membrane"/>
    <property type="evidence" value="ECO:0007669"/>
    <property type="project" value="UniProtKB-SubCell"/>
</dbReference>
<feature type="transmembrane region" description="Helical" evidence="6">
    <location>
        <begin position="215"/>
        <end position="234"/>
    </location>
</feature>
<dbReference type="CDD" id="cd17321">
    <property type="entry name" value="MFS_MMR_MDR_like"/>
    <property type="match status" value="1"/>
</dbReference>
<dbReference type="InterPro" id="IPR036259">
    <property type="entry name" value="MFS_trans_sf"/>
</dbReference>
<proteinExistence type="predicted"/>
<keyword evidence="2" id="KW-0813">Transport</keyword>
<dbReference type="PANTHER" id="PTHR42718:SF9">
    <property type="entry name" value="MAJOR FACILITATOR SUPERFAMILY MULTIDRUG TRANSPORTER MFSC"/>
    <property type="match status" value="1"/>
</dbReference>
<evidence type="ECO:0000259" key="7">
    <source>
        <dbReference type="PROSITE" id="PS50850"/>
    </source>
</evidence>
<organism evidence="8">
    <name type="scientific">marine metagenome</name>
    <dbReference type="NCBI Taxonomy" id="408172"/>
    <lineage>
        <taxon>unclassified sequences</taxon>
        <taxon>metagenomes</taxon>
        <taxon>ecological metagenomes</taxon>
    </lineage>
</organism>
<dbReference type="InterPro" id="IPR020846">
    <property type="entry name" value="MFS_dom"/>
</dbReference>
<dbReference type="PROSITE" id="PS50850">
    <property type="entry name" value="MFS"/>
    <property type="match status" value="1"/>
</dbReference>
<reference evidence="8" key="1">
    <citation type="submission" date="2018-05" db="EMBL/GenBank/DDBJ databases">
        <authorList>
            <person name="Lanie J.A."/>
            <person name="Ng W.-L."/>
            <person name="Kazmierczak K.M."/>
            <person name="Andrzejewski T.M."/>
            <person name="Davidsen T.M."/>
            <person name="Wayne K.J."/>
            <person name="Tettelin H."/>
            <person name="Glass J.I."/>
            <person name="Rusch D."/>
            <person name="Podicherti R."/>
            <person name="Tsui H.-C.T."/>
            <person name="Winkler M.E."/>
        </authorList>
    </citation>
    <scope>NUCLEOTIDE SEQUENCE</scope>
</reference>
<feature type="transmembrane region" description="Helical" evidence="6">
    <location>
        <begin position="240"/>
        <end position="266"/>
    </location>
</feature>
<feature type="transmembrane region" description="Helical" evidence="6">
    <location>
        <begin position="180"/>
        <end position="199"/>
    </location>
</feature>
<protein>
    <recommendedName>
        <fullName evidence="7">Major facilitator superfamily (MFS) profile domain-containing protein</fullName>
    </recommendedName>
</protein>
<dbReference type="Gene3D" id="1.20.1250.20">
    <property type="entry name" value="MFS general substrate transporter like domains"/>
    <property type="match status" value="2"/>
</dbReference>
<keyword evidence="3 6" id="KW-0812">Transmembrane</keyword>
<name>A0A381XTE1_9ZZZZ</name>
<feature type="transmembrane region" description="Helical" evidence="6">
    <location>
        <begin position="154"/>
        <end position="174"/>
    </location>
</feature>
<feature type="domain" description="Major facilitator superfamily (MFS) profile" evidence="7">
    <location>
        <begin position="25"/>
        <end position="447"/>
    </location>
</feature>
<keyword evidence="4 6" id="KW-1133">Transmembrane helix</keyword>
<dbReference type="Pfam" id="PF07690">
    <property type="entry name" value="MFS_1"/>
    <property type="match status" value="1"/>
</dbReference>
<keyword evidence="5 6" id="KW-0472">Membrane</keyword>
<sequence length="447" mass="47289">MSDAKQISVNPTGQRGAPQTNKWIAFTAIGISFFTMVASMGMVFIALTQIADTFGVTLRSASWVVIAQGLTISAFMLPMGRMGDIIGRKKVHLIGLVLFGSGSVFTAMAPTFGLLIGARIFTAIGNSMGQSVGTAMVLSIFPPHERGKAIGAQTTSVAVGGAMGPVIAGLVLQFLPWEALFLMLTVPIGVAFIAGYFILDEKIVSSQHTEARESFDWIGAIISGLTITVVVILINNPFGVAILSPFILGGIVSAVCLFAFFVWWELKSDSPMLQLRMFKNLVLSMAIATRFLGFLGTTAVRFLMPIYLISLRDIQEAAAGGILFLTSLGMAMAASSSGRLGDRIGERPFTIVGFLMVIFTALAFTFFTSDTSLWIIMFVLLVNGLAMGLWGVPNNSTILGSVPREAFGVVGALTNLTRNVGNVTGQAIASAVVVGVMAADGFDIPLS</sequence>
<evidence type="ECO:0000313" key="8">
    <source>
        <dbReference type="EMBL" id="SVA68066.1"/>
    </source>
</evidence>
<evidence type="ECO:0000256" key="2">
    <source>
        <dbReference type="ARBA" id="ARBA00022448"/>
    </source>
</evidence>